<gene>
    <name evidence="1" type="ORF">LARSCL_LOCUS17638</name>
</gene>
<evidence type="ECO:0000313" key="2">
    <source>
        <dbReference type="Proteomes" id="UP001497382"/>
    </source>
</evidence>
<sequence length="153" mass="17068">MRSKASNKISEELLKSLFLQRLPAQVQQILAIANDKLDRLAEVADGIMTAASDTGTIRECVVQHGEMNVVVCEERSWAMSVIVCNEQYKLSLQFNLCLDGGASVIYVPEEFALIRLILPGIQSITSVLQNTYWCILIYAEAEVDFSNKVRILS</sequence>
<comment type="caution">
    <text evidence="1">The sequence shown here is derived from an EMBL/GenBank/DDBJ whole genome shotgun (WGS) entry which is preliminary data.</text>
</comment>
<protein>
    <submittedName>
        <fullName evidence="1">Uncharacterized protein</fullName>
    </submittedName>
</protein>
<reference evidence="1 2" key="1">
    <citation type="submission" date="2024-04" db="EMBL/GenBank/DDBJ databases">
        <authorList>
            <person name="Rising A."/>
            <person name="Reimegard J."/>
            <person name="Sonavane S."/>
            <person name="Akerstrom W."/>
            <person name="Nylinder S."/>
            <person name="Hedman E."/>
            <person name="Kallberg Y."/>
        </authorList>
    </citation>
    <scope>NUCLEOTIDE SEQUENCE [LARGE SCALE GENOMIC DNA]</scope>
</reference>
<dbReference type="AlphaFoldDB" id="A0AAV2B8T0"/>
<evidence type="ECO:0000313" key="1">
    <source>
        <dbReference type="EMBL" id="CAL1292404.1"/>
    </source>
</evidence>
<name>A0AAV2B8T0_9ARAC</name>
<dbReference type="EMBL" id="CAXIEN010000305">
    <property type="protein sequence ID" value="CAL1292404.1"/>
    <property type="molecule type" value="Genomic_DNA"/>
</dbReference>
<proteinExistence type="predicted"/>
<organism evidence="1 2">
    <name type="scientific">Larinioides sclopetarius</name>
    <dbReference type="NCBI Taxonomy" id="280406"/>
    <lineage>
        <taxon>Eukaryota</taxon>
        <taxon>Metazoa</taxon>
        <taxon>Ecdysozoa</taxon>
        <taxon>Arthropoda</taxon>
        <taxon>Chelicerata</taxon>
        <taxon>Arachnida</taxon>
        <taxon>Araneae</taxon>
        <taxon>Araneomorphae</taxon>
        <taxon>Entelegynae</taxon>
        <taxon>Araneoidea</taxon>
        <taxon>Araneidae</taxon>
        <taxon>Larinioides</taxon>
    </lineage>
</organism>
<keyword evidence="2" id="KW-1185">Reference proteome</keyword>
<dbReference type="Proteomes" id="UP001497382">
    <property type="component" value="Unassembled WGS sequence"/>
</dbReference>
<accession>A0AAV2B8T0</accession>